<protein>
    <submittedName>
        <fullName evidence="1">Gag-pol polyprotein</fullName>
    </submittedName>
</protein>
<accession>A0A5A7VDW6</accession>
<dbReference type="EMBL" id="SSTE01002358">
    <property type="protein sequence ID" value="KAA0063699.1"/>
    <property type="molecule type" value="Genomic_DNA"/>
</dbReference>
<organism evidence="1 3">
    <name type="scientific">Cucumis melo var. makuwa</name>
    <name type="common">Oriental melon</name>
    <dbReference type="NCBI Taxonomy" id="1194695"/>
    <lineage>
        <taxon>Eukaryota</taxon>
        <taxon>Viridiplantae</taxon>
        <taxon>Streptophyta</taxon>
        <taxon>Embryophyta</taxon>
        <taxon>Tracheophyta</taxon>
        <taxon>Spermatophyta</taxon>
        <taxon>Magnoliopsida</taxon>
        <taxon>eudicotyledons</taxon>
        <taxon>Gunneridae</taxon>
        <taxon>Pentapetalae</taxon>
        <taxon>rosids</taxon>
        <taxon>fabids</taxon>
        <taxon>Cucurbitales</taxon>
        <taxon>Cucurbitaceae</taxon>
        <taxon>Benincaseae</taxon>
        <taxon>Cucumis</taxon>
    </lineage>
</organism>
<evidence type="ECO:0000313" key="3">
    <source>
        <dbReference type="Proteomes" id="UP000321393"/>
    </source>
</evidence>
<evidence type="ECO:0000313" key="1">
    <source>
        <dbReference type="EMBL" id="KAA0063699.1"/>
    </source>
</evidence>
<comment type="caution">
    <text evidence="1">The sequence shown here is derived from an EMBL/GenBank/DDBJ whole genome shotgun (WGS) entry which is preliminary data.</text>
</comment>
<dbReference type="EMBL" id="SSTD01003032">
    <property type="protein sequence ID" value="TYK27124.1"/>
    <property type="molecule type" value="Genomic_DNA"/>
</dbReference>
<dbReference type="Proteomes" id="UP000321393">
    <property type="component" value="Unassembled WGS sequence"/>
</dbReference>
<gene>
    <name evidence="2" type="ORF">E5676_scaffold478G00160</name>
    <name evidence="1" type="ORF">E6C27_scaffold329G002180</name>
</gene>
<sequence length="91" mass="10005">MDIIREGSSTNRPPVLDGSNCAYWKARMISFLKSVDSKTRKAVVLDGSIYPIVILTDADKKVSTKPKLSWSSVDDEAPLRSSCALNAIFND</sequence>
<name>A0A5A7VDW6_CUCMM</name>
<proteinExistence type="predicted"/>
<evidence type="ECO:0000313" key="2">
    <source>
        <dbReference type="EMBL" id="TYK27124.1"/>
    </source>
</evidence>
<dbReference type="Proteomes" id="UP000321947">
    <property type="component" value="Unassembled WGS sequence"/>
</dbReference>
<dbReference type="AlphaFoldDB" id="A0A5A7VDW6"/>
<evidence type="ECO:0000313" key="4">
    <source>
        <dbReference type="Proteomes" id="UP000321947"/>
    </source>
</evidence>
<reference evidence="3 4" key="1">
    <citation type="submission" date="2019-08" db="EMBL/GenBank/DDBJ databases">
        <title>Draft genome sequences of two oriental melons (Cucumis melo L. var makuwa).</title>
        <authorList>
            <person name="Kwon S.-Y."/>
        </authorList>
    </citation>
    <scope>NUCLEOTIDE SEQUENCE [LARGE SCALE GENOMIC DNA]</scope>
    <source>
        <strain evidence="4">cv. Chang Bougi</strain>
        <strain evidence="3">cv. SW 3</strain>
        <tissue evidence="1">Leaf</tissue>
    </source>
</reference>